<keyword evidence="1" id="KW-0472">Membrane</keyword>
<reference evidence="2 3" key="1">
    <citation type="journal article" date="2014" name="PLoS Genet.">
        <title>Phylogenetically driven sequencing of extremely halophilic archaea reveals strategies for static and dynamic osmo-response.</title>
        <authorList>
            <person name="Becker E.A."/>
            <person name="Seitzer P.M."/>
            <person name="Tritt A."/>
            <person name="Larsen D."/>
            <person name="Krusor M."/>
            <person name="Yao A.I."/>
            <person name="Wu D."/>
            <person name="Madern D."/>
            <person name="Eisen J.A."/>
            <person name="Darling A.E."/>
            <person name="Facciotti M.T."/>
        </authorList>
    </citation>
    <scope>NUCLEOTIDE SEQUENCE [LARGE SCALE GENOMIC DNA]</scope>
    <source>
        <strain evidence="2 3">DSM 8989</strain>
    </source>
</reference>
<proteinExistence type="predicted"/>
<evidence type="ECO:0000313" key="2">
    <source>
        <dbReference type="EMBL" id="EMA49304.1"/>
    </source>
</evidence>
<evidence type="ECO:0000256" key="1">
    <source>
        <dbReference type="SAM" id="Phobius"/>
    </source>
</evidence>
<dbReference type="AlphaFoldDB" id="M0MWU1"/>
<keyword evidence="1" id="KW-1133">Transmembrane helix</keyword>
<feature type="transmembrane region" description="Helical" evidence="1">
    <location>
        <begin position="62"/>
        <end position="86"/>
    </location>
</feature>
<dbReference type="OrthoDB" id="210904at2157"/>
<keyword evidence="1" id="KW-0812">Transmembrane</keyword>
<dbReference type="PATRIC" id="fig|1227456.3.peg.3527"/>
<evidence type="ECO:0000313" key="3">
    <source>
        <dbReference type="Proteomes" id="UP000011625"/>
    </source>
</evidence>
<dbReference type="Pfam" id="PF24364">
    <property type="entry name" value="DUF7520"/>
    <property type="match status" value="1"/>
</dbReference>
<dbReference type="Proteomes" id="UP000011625">
    <property type="component" value="Unassembled WGS sequence"/>
</dbReference>
<protein>
    <recommendedName>
        <fullName evidence="4">Cox cluster protein</fullName>
    </recommendedName>
</protein>
<organism evidence="2 3">
    <name type="scientific">Halococcus salifodinae DSM 8989</name>
    <dbReference type="NCBI Taxonomy" id="1227456"/>
    <lineage>
        <taxon>Archaea</taxon>
        <taxon>Methanobacteriati</taxon>
        <taxon>Methanobacteriota</taxon>
        <taxon>Stenosarchaea group</taxon>
        <taxon>Halobacteria</taxon>
        <taxon>Halobacteriales</taxon>
        <taxon>Halococcaceae</taxon>
        <taxon>Halococcus</taxon>
    </lineage>
</organism>
<gene>
    <name evidence="2" type="ORF">C450_17342</name>
</gene>
<keyword evidence="3" id="KW-1185">Reference proteome</keyword>
<dbReference type="EMBL" id="AOME01000078">
    <property type="protein sequence ID" value="EMA49304.1"/>
    <property type="molecule type" value="Genomic_DNA"/>
</dbReference>
<feature type="transmembrane region" description="Helical" evidence="1">
    <location>
        <begin position="21"/>
        <end position="42"/>
    </location>
</feature>
<comment type="caution">
    <text evidence="2">The sequence shown here is derived from an EMBL/GenBank/DDBJ whole genome shotgun (WGS) entry which is preliminary data.</text>
</comment>
<dbReference type="RefSeq" id="WP_005045509.1">
    <property type="nucleotide sequence ID" value="NZ_AOME01000078.1"/>
</dbReference>
<sequence>MSENPTATTPSTGRRGRSVVMVVYVVVIAIAGLTGFLLGTYGPEELRPVDLFFLIELQPTPLGLAIYGMGTMGVGLGIVLILVSYASQRYDA</sequence>
<accession>M0MWU1</accession>
<name>M0MWU1_9EURY</name>
<dbReference type="InterPro" id="IPR055942">
    <property type="entry name" value="DUF7520"/>
</dbReference>
<evidence type="ECO:0008006" key="4">
    <source>
        <dbReference type="Google" id="ProtNLM"/>
    </source>
</evidence>